<gene>
    <name evidence="2" type="ORF">Vretifemale_14708</name>
</gene>
<protein>
    <recommendedName>
        <fullName evidence="4">SET domain-containing protein</fullName>
    </recommendedName>
</protein>
<evidence type="ECO:0000313" key="2">
    <source>
        <dbReference type="EMBL" id="GIL86326.1"/>
    </source>
</evidence>
<dbReference type="CDD" id="cd08161">
    <property type="entry name" value="SET"/>
    <property type="match status" value="1"/>
</dbReference>
<sequence length="1652" mass="171130">MQPGNASGVPTKPLRLASLFTSWTSNLVSRTPSATHFQSSSVAPSYLAADHGMRKVVKLQLQPQGLRAEEPAPSADANDHRGQATQSAPTQSAACQPPGNNPSLRRSNPSCLPTNDLASAAGSAPCCPENVEQKPPCAPGHQVAHPVVALPTASRLASSGGASGEGTELQQQPTSWVQHPVTLARRPPPRAAWRPVAVPRPRPPLNGPPSLEKIKQEVEDGNACRPTGVILEGTEEMHVLEPSGCGNEEALRSWNGHLQAAVGPRSGECNGVMIQKEPWRQQPPLVAEAMDDQEARGRRSDGGRNVMAFSEVQEGGAGEATVPAAAAKVAGLAGAEAQQGSDGEGRGVMEARNEWNTVIKWEPLPGGAAGPIRAGVQLPENMGRSEEQGEEHQEQHQEVEGGDAADCRPGSLSSTASAAATGARLSPSCRTTMPGLAGSMPSRGGSGDGGGSGNTASTADAAFQHGAIHPMPPRAQQQQDEDEAAGMPQNQGPSPSMIAALVAAAAAGTRYLPEEPLSYKRCLTQWMLSRGVLYLRVGRKTSWQALLSWAVTAKVGLYEVQVRATAPGAQEYVGEGWLQRLTSPRSPLAAPSWVLGGLGAWMQQVGARAGDGVEVRACWPQHGTLSFSFVLIPCEGSEARRAEVAVAATAVPPTLPPQHAAAAGVVKTAEQPVGANLSMVGRKRRRATSVSDSDVKGAAAAVATTTATRIASFVEVTNRSIFEGQFRFAAGKARTMFGVAMLDNARGADVLVRLLDKQSDRMFDTLLRGYGKPGMGTQYVMKQIRHLLKGLGLQPGDRLYLWNMEEEVNRGGGDDSNSSTAVAGNVIRFQVERRRRNGVLTRSRAGCSKAIALHGAVEAEIGGLRLGGKNGGRSGGVDVDGEVVPDDGDRGAGAAMDVGESGNQTAAAPVTEPSTQCSDDGMPSPGLRCQKRLGKVDVVATEVLEAAAPVAALPETQAALLDRAGAIDSAEVRFCTKVCSFSGGGASGPDVGDGHMAAAAITPEAVDMMELGGGANETLLREIGDPLKGDGVLGEVAGGGDSASAAAVMARKRGTASSGGATGLGPPAAQTRPSDSGETALPSAPPPFKRRCTGASAMSLPSAVAAPAPAGPAPSLVHLHGYVPASREGSSGLPPLRPGELRICGLTFHPGLAPAVRRCMSDWQAALGDGLANADPAAVQIFLPSATANSSTLPPPWRRAMDEHRLSANIICSRLARLLGLMAEDCEWDAPLPADALELVAEVAPAAGGDGCGGADGDCNGGMGLVATAPLRRNAVLGVVGGYVMPAGEAARFASRGFRQCPGELISELRQRAAPADLAVAWQFLAGAFRMPYMELELMPEGAAEPASLELNMLGYGNMAALINDPRVRPQAWLVQNDVDDPRPANCMVLPVCVRGLVLPVLVALRDIVPGEQLLRDYGAAWWRDLSRSWEVLDFDGVAPERLLRGLPPPLPRWPPLLSSSLHPQPGAEPQLEATPAATQRQEPDLTTKQEPRSKATAPALPMGTTSPRLPDLQPQVVADARLKAGTGVSTGAGAAAFAVSAAVAAAPIPSPPKGLSINPAEDTAAATASVTAASEGEKAARAAGEGGCCVGPAAAPGESRGSVARSGLVRIAARPDIRTPLQQQKLRTMEGPLRRQVPRTSSTTILIERSV</sequence>
<feature type="compositionally biased region" description="Low complexity" evidence="1">
    <location>
        <begin position="1048"/>
        <end position="1069"/>
    </location>
</feature>
<feature type="region of interest" description="Disordered" evidence="1">
    <location>
        <begin position="1048"/>
        <end position="1094"/>
    </location>
</feature>
<feature type="compositionally biased region" description="Low complexity" evidence="1">
    <location>
        <begin position="410"/>
        <end position="426"/>
    </location>
</feature>
<keyword evidence="3" id="KW-1185">Reference proteome</keyword>
<feature type="region of interest" description="Disordered" evidence="1">
    <location>
        <begin position="875"/>
        <end position="923"/>
    </location>
</feature>
<feature type="compositionally biased region" description="Basic and acidic residues" evidence="1">
    <location>
        <begin position="1482"/>
        <end position="1494"/>
    </location>
</feature>
<evidence type="ECO:0008006" key="4">
    <source>
        <dbReference type="Google" id="ProtNLM"/>
    </source>
</evidence>
<feature type="compositionally biased region" description="Low complexity" evidence="1">
    <location>
        <begin position="156"/>
        <end position="169"/>
    </location>
</feature>
<dbReference type="Proteomes" id="UP000747110">
    <property type="component" value="Unassembled WGS sequence"/>
</dbReference>
<evidence type="ECO:0000313" key="3">
    <source>
        <dbReference type="Proteomes" id="UP000747110"/>
    </source>
</evidence>
<reference evidence="2" key="1">
    <citation type="journal article" date="2021" name="Proc. Natl. Acad. Sci. U.S.A.">
        <title>Three genomes in the algal genus Volvox reveal the fate of a haploid sex-determining region after a transition to homothallism.</title>
        <authorList>
            <person name="Yamamoto K."/>
            <person name="Hamaji T."/>
            <person name="Kawai-Toyooka H."/>
            <person name="Matsuzaki R."/>
            <person name="Takahashi F."/>
            <person name="Nishimura Y."/>
            <person name="Kawachi M."/>
            <person name="Noguchi H."/>
            <person name="Minakuchi Y."/>
            <person name="Umen J.G."/>
            <person name="Toyoda A."/>
            <person name="Nozaki H."/>
        </authorList>
    </citation>
    <scope>NUCLEOTIDE SEQUENCE</scope>
    <source>
        <strain evidence="2">NIES-3786</strain>
    </source>
</reference>
<feature type="region of interest" description="Disordered" evidence="1">
    <location>
        <begin position="1455"/>
        <end position="1512"/>
    </location>
</feature>
<comment type="caution">
    <text evidence="2">The sequence shown here is derived from an EMBL/GenBank/DDBJ whole genome shotgun (WGS) entry which is preliminary data.</text>
</comment>
<feature type="compositionally biased region" description="Low complexity" evidence="1">
    <location>
        <begin position="83"/>
        <end position="98"/>
    </location>
</feature>
<feature type="compositionally biased region" description="Gly residues" evidence="1">
    <location>
        <begin position="444"/>
        <end position="453"/>
    </location>
</feature>
<dbReference type="OrthoDB" id="548257at2759"/>
<feature type="compositionally biased region" description="Basic and acidic residues" evidence="1">
    <location>
        <begin position="383"/>
        <end position="399"/>
    </location>
</feature>
<feature type="compositionally biased region" description="Low complexity" evidence="1">
    <location>
        <begin position="1456"/>
        <end position="1466"/>
    </location>
</feature>
<feature type="region of interest" description="Disordered" evidence="1">
    <location>
        <begin position="470"/>
        <end position="495"/>
    </location>
</feature>
<dbReference type="SUPFAM" id="SSF82199">
    <property type="entry name" value="SET domain"/>
    <property type="match status" value="1"/>
</dbReference>
<feature type="region of interest" description="Disordered" evidence="1">
    <location>
        <begin position="382"/>
        <end position="458"/>
    </location>
</feature>
<dbReference type="InterPro" id="IPR046341">
    <property type="entry name" value="SET_dom_sf"/>
</dbReference>
<dbReference type="EMBL" id="BNCP01000035">
    <property type="protein sequence ID" value="GIL86326.1"/>
    <property type="molecule type" value="Genomic_DNA"/>
</dbReference>
<feature type="compositionally biased region" description="Polar residues" evidence="1">
    <location>
        <begin position="901"/>
        <end position="918"/>
    </location>
</feature>
<evidence type="ECO:0000256" key="1">
    <source>
        <dbReference type="SAM" id="MobiDB-lite"/>
    </source>
</evidence>
<feature type="region of interest" description="Disordered" evidence="1">
    <location>
        <begin position="156"/>
        <end position="176"/>
    </location>
</feature>
<name>A0A8J4FTJ1_9CHLO</name>
<feature type="region of interest" description="Disordered" evidence="1">
    <location>
        <begin position="65"/>
        <end position="126"/>
    </location>
</feature>
<organism evidence="2 3">
    <name type="scientific">Volvox reticuliferus</name>
    <dbReference type="NCBI Taxonomy" id="1737510"/>
    <lineage>
        <taxon>Eukaryota</taxon>
        <taxon>Viridiplantae</taxon>
        <taxon>Chlorophyta</taxon>
        <taxon>core chlorophytes</taxon>
        <taxon>Chlorophyceae</taxon>
        <taxon>CS clade</taxon>
        <taxon>Chlamydomonadales</taxon>
        <taxon>Volvocaceae</taxon>
        <taxon>Volvox</taxon>
    </lineage>
</organism>
<dbReference type="Gene3D" id="2.170.270.10">
    <property type="entry name" value="SET domain"/>
    <property type="match status" value="1"/>
</dbReference>
<proteinExistence type="predicted"/>
<feature type="compositionally biased region" description="Polar residues" evidence="1">
    <location>
        <begin position="101"/>
        <end position="117"/>
    </location>
</feature>
<accession>A0A8J4FTJ1</accession>